<reference evidence="1" key="1">
    <citation type="journal article" date="2013" name="Nat. Commun.">
        <title>Whole-genome sequencing of Oryza brachyantha reveals mechanisms underlying Oryza genome evolution.</title>
        <authorList>
            <person name="Chen J."/>
            <person name="Huang Q."/>
            <person name="Gao D."/>
            <person name="Wang J."/>
            <person name="Lang Y."/>
            <person name="Liu T."/>
            <person name="Li B."/>
            <person name="Bai Z."/>
            <person name="Luis Goicoechea J."/>
            <person name="Liang C."/>
            <person name="Chen C."/>
            <person name="Zhang W."/>
            <person name="Sun S."/>
            <person name="Liao Y."/>
            <person name="Zhang X."/>
            <person name="Yang L."/>
            <person name="Song C."/>
            <person name="Wang M."/>
            <person name="Shi J."/>
            <person name="Liu G."/>
            <person name="Liu J."/>
            <person name="Zhou H."/>
            <person name="Zhou W."/>
            <person name="Yu Q."/>
            <person name="An N."/>
            <person name="Chen Y."/>
            <person name="Cai Q."/>
            <person name="Wang B."/>
            <person name="Liu B."/>
            <person name="Min J."/>
            <person name="Huang Y."/>
            <person name="Wu H."/>
            <person name="Li Z."/>
            <person name="Zhang Y."/>
            <person name="Yin Y."/>
            <person name="Song W."/>
            <person name="Jiang J."/>
            <person name="Jackson S.A."/>
            <person name="Wing R.A."/>
            <person name="Wang J."/>
            <person name="Chen M."/>
        </authorList>
    </citation>
    <scope>NUCLEOTIDE SEQUENCE [LARGE SCALE GENOMIC DNA]</scope>
    <source>
        <strain evidence="1">cv. IRGC 101232</strain>
    </source>
</reference>
<dbReference type="Gramene" id="OB11G12440.1">
    <property type="protein sequence ID" value="OB11G12440.1"/>
    <property type="gene ID" value="OB11G12440"/>
</dbReference>
<organism evidence="1">
    <name type="scientific">Oryza brachyantha</name>
    <name type="common">malo sina</name>
    <dbReference type="NCBI Taxonomy" id="4533"/>
    <lineage>
        <taxon>Eukaryota</taxon>
        <taxon>Viridiplantae</taxon>
        <taxon>Streptophyta</taxon>
        <taxon>Embryophyta</taxon>
        <taxon>Tracheophyta</taxon>
        <taxon>Spermatophyta</taxon>
        <taxon>Magnoliopsida</taxon>
        <taxon>Liliopsida</taxon>
        <taxon>Poales</taxon>
        <taxon>Poaceae</taxon>
        <taxon>BOP clade</taxon>
        <taxon>Oryzoideae</taxon>
        <taxon>Oryzeae</taxon>
        <taxon>Oryzinae</taxon>
        <taxon>Oryza</taxon>
    </lineage>
</organism>
<name>J3N608_ORYBR</name>
<proteinExistence type="predicted"/>
<sequence>MPCRNGSVDHANCQKHIKDYRMHNAMDLTGKHFHPVHQHWRSETTYHTIVGGVAATDNGVTKPPHHAMPIWRHDSVVLPHHQHWRGQKLKENFEEVQIIRTWFYENMEGGQMQWMEEYVKFCLNPICKLRGAEIPIS</sequence>
<evidence type="ECO:0000313" key="1">
    <source>
        <dbReference type="EnsemblPlants" id="OB11G12440.1"/>
    </source>
</evidence>
<protein>
    <submittedName>
        <fullName evidence="1">Uncharacterized protein</fullName>
    </submittedName>
</protein>
<dbReference type="AlphaFoldDB" id="J3N608"/>
<dbReference type="Proteomes" id="UP000006038">
    <property type="component" value="Chromosome 11"/>
</dbReference>
<reference evidence="1" key="2">
    <citation type="submission" date="2013-04" db="UniProtKB">
        <authorList>
            <consortium name="EnsemblPlants"/>
        </authorList>
    </citation>
    <scope>IDENTIFICATION</scope>
</reference>
<evidence type="ECO:0000313" key="2">
    <source>
        <dbReference type="Proteomes" id="UP000006038"/>
    </source>
</evidence>
<dbReference type="EnsemblPlants" id="OB11G12440.1">
    <property type="protein sequence ID" value="OB11G12440.1"/>
    <property type="gene ID" value="OB11G12440"/>
</dbReference>
<keyword evidence="2" id="KW-1185">Reference proteome</keyword>
<dbReference type="HOGENOM" id="CLU_1868275_0_0_1"/>
<accession>J3N608</accession>